<accession>A0A8S5NGM0</accession>
<dbReference type="EMBL" id="BK015171">
    <property type="protein sequence ID" value="DAD93981.1"/>
    <property type="molecule type" value="Genomic_DNA"/>
</dbReference>
<name>A0A8S5NGM0_9CAUD</name>
<proteinExistence type="predicted"/>
<evidence type="ECO:0000313" key="1">
    <source>
        <dbReference type="EMBL" id="DAD93981.1"/>
    </source>
</evidence>
<dbReference type="Pfam" id="PF09931">
    <property type="entry name" value="Phage_phiJL001_Gp84_N"/>
    <property type="match status" value="1"/>
</dbReference>
<organism evidence="1">
    <name type="scientific">Siphoviridae sp. ctgu013</name>
    <dbReference type="NCBI Taxonomy" id="2826421"/>
    <lineage>
        <taxon>Viruses</taxon>
        <taxon>Duplodnaviria</taxon>
        <taxon>Heunggongvirae</taxon>
        <taxon>Uroviricota</taxon>
        <taxon>Caudoviricetes</taxon>
    </lineage>
</organism>
<sequence length="194" mass="21159">MKSVTEELAKYLNTQKEMVSCDLYVLTLFSGTAYYFTDADHDVTYGGHTYLHNAIMLKREQTKLNNVVSVDSMTVSIYATIEDKLGGKPIFLAAHDGAFDRATLAMSRCFFDLDGNAMGAVGLFSGLTEVKSCGGLAMKLTVKSKVQGMSQEFPRRRFYPQGTYANSGGTVSSSTEEDSASVIAPFVPLKEVLL</sequence>
<reference evidence="1" key="1">
    <citation type="journal article" date="2021" name="Proc. Natl. Acad. Sci. U.S.A.">
        <title>A Catalog of Tens of Thousands of Viruses from Human Metagenomes Reveals Hidden Associations with Chronic Diseases.</title>
        <authorList>
            <person name="Tisza M.J."/>
            <person name="Buck C.B."/>
        </authorList>
    </citation>
    <scope>NUCLEOTIDE SEQUENCE</scope>
    <source>
        <strain evidence="1">Ctgu013</strain>
    </source>
</reference>
<protein>
    <recommendedName>
        <fullName evidence="2">Bacteriophage phiJL001 Gp84 N-terminal domain-containing protein</fullName>
    </recommendedName>
</protein>
<evidence type="ECO:0008006" key="2">
    <source>
        <dbReference type="Google" id="ProtNLM"/>
    </source>
</evidence>